<dbReference type="EMBL" id="BAABCP010000003">
    <property type="protein sequence ID" value="GAA3949833.1"/>
    <property type="molecule type" value="Genomic_DNA"/>
</dbReference>
<proteinExistence type="predicted"/>
<comment type="caution">
    <text evidence="2">The sequence shown here is derived from an EMBL/GenBank/DDBJ whole genome shotgun (WGS) entry which is preliminary data.</text>
</comment>
<evidence type="ECO:0000313" key="3">
    <source>
        <dbReference type="Proteomes" id="UP001501591"/>
    </source>
</evidence>
<keyword evidence="3" id="KW-1185">Reference proteome</keyword>
<accession>A0ABP7NMR6</accession>
<protein>
    <recommendedName>
        <fullName evidence="1">Bacterial mobilisation domain-containing protein</fullName>
    </recommendedName>
</protein>
<name>A0ABP7NMR6_9MICO</name>
<evidence type="ECO:0000259" key="1">
    <source>
        <dbReference type="Pfam" id="PF05713"/>
    </source>
</evidence>
<organism evidence="2 3">
    <name type="scientific">Microbacterium soli</name>
    <dbReference type="NCBI Taxonomy" id="446075"/>
    <lineage>
        <taxon>Bacteria</taxon>
        <taxon>Bacillati</taxon>
        <taxon>Actinomycetota</taxon>
        <taxon>Actinomycetes</taxon>
        <taxon>Micrococcales</taxon>
        <taxon>Microbacteriaceae</taxon>
        <taxon>Microbacterium</taxon>
    </lineage>
</organism>
<feature type="domain" description="Bacterial mobilisation" evidence="1">
    <location>
        <begin position="102"/>
        <end position="142"/>
    </location>
</feature>
<evidence type="ECO:0000313" key="2">
    <source>
        <dbReference type="EMBL" id="GAA3949833.1"/>
    </source>
</evidence>
<reference evidence="3" key="1">
    <citation type="journal article" date="2019" name="Int. J. Syst. Evol. Microbiol.">
        <title>The Global Catalogue of Microorganisms (GCM) 10K type strain sequencing project: providing services to taxonomists for standard genome sequencing and annotation.</title>
        <authorList>
            <consortium name="The Broad Institute Genomics Platform"/>
            <consortium name="The Broad Institute Genome Sequencing Center for Infectious Disease"/>
            <person name="Wu L."/>
            <person name="Ma J."/>
        </authorList>
    </citation>
    <scope>NUCLEOTIDE SEQUENCE [LARGE SCALE GENOMIC DNA]</scope>
    <source>
        <strain evidence="3">JCM 17024</strain>
    </source>
</reference>
<dbReference type="InterPro" id="IPR008687">
    <property type="entry name" value="MobC"/>
</dbReference>
<dbReference type="Proteomes" id="UP001501591">
    <property type="component" value="Unassembled WGS sequence"/>
</dbReference>
<dbReference type="Pfam" id="PF05713">
    <property type="entry name" value="MobC"/>
    <property type="match status" value="1"/>
</dbReference>
<sequence>MIPARGGVAALGQEGQVILMSDEAPEDRRLARKRRANVAGGRHHRHEVKVSPEEEGALLLRAKAQRVTIPRLLVESALSAAGETPTERRQAMAELFGLHRLLAAISNNVNQIAKATNATGELQAETVATLAKVREVAERIDETIDGLSLP</sequence>
<gene>
    <name evidence="2" type="ORF">GCM10022383_29350</name>
</gene>